<feature type="region of interest" description="Disordered" evidence="1">
    <location>
        <begin position="1"/>
        <end position="110"/>
    </location>
</feature>
<feature type="domain" description="SAC3/GANP/THP3 conserved" evidence="2">
    <location>
        <begin position="121"/>
        <end position="405"/>
    </location>
</feature>
<dbReference type="GeneID" id="115743654"/>
<evidence type="ECO:0000313" key="3">
    <source>
        <dbReference type="Proteomes" id="UP000827889"/>
    </source>
</evidence>
<evidence type="ECO:0000313" key="4">
    <source>
        <dbReference type="RefSeq" id="XP_048134563.1"/>
    </source>
</evidence>
<gene>
    <name evidence="4" type="primary">LOC115743654</name>
</gene>
<evidence type="ECO:0000259" key="2">
    <source>
        <dbReference type="Pfam" id="PF03399"/>
    </source>
</evidence>
<feature type="compositionally biased region" description="Basic and acidic residues" evidence="1">
    <location>
        <begin position="91"/>
        <end position="110"/>
    </location>
</feature>
<keyword evidence="3" id="KW-1185">Reference proteome</keyword>
<sequence length="476" mass="54901">MERRQKNQQQQNPRRNPLSSSSSSSSSHSSNRKSRYRPPNRASGDARARHREDSGLDSGDATTWDEPRSLARSIDERASAAGTRSSMGIREQQEQHQHHQDGENARDSREFASAVGTCPYMCPGMGEMAQRERLRDLAVFERLHGNPAKTSPELAVKKFCRTISTRHVQLSDIRPLSVLGSTLDYLMNLMNSTPEPFETVHDFIFDRTRSIRQDLSMQDILDKRAIHMYEKMVNFHVISHHKLRLSSSGPNSFNISSLHHLNMEQLAKVLTSLYNLYDLNRDHNSMHKNEPEYRSLYVLLCLNSESLPEGERLSLWFRRVPTPVIKSKEMTFARRILRYFRTDNYKCFFSTIAAEASYLQYCALEPYIDKVRALAVLLINNGGYKLHPYPIAHLSNLLMMERWSHSASHVALRPPWTSREIRFYPPNSRPSIIQRQDMGSMAFQVSKIFAGLSKLLARQIQKRGIFYDHLISSAFR</sequence>
<organism evidence="3 4">
    <name type="scientific">Rhodamnia argentea</name>
    <dbReference type="NCBI Taxonomy" id="178133"/>
    <lineage>
        <taxon>Eukaryota</taxon>
        <taxon>Viridiplantae</taxon>
        <taxon>Streptophyta</taxon>
        <taxon>Embryophyta</taxon>
        <taxon>Tracheophyta</taxon>
        <taxon>Spermatophyta</taxon>
        <taxon>Magnoliopsida</taxon>
        <taxon>eudicotyledons</taxon>
        <taxon>Gunneridae</taxon>
        <taxon>Pentapetalae</taxon>
        <taxon>rosids</taxon>
        <taxon>malvids</taxon>
        <taxon>Myrtales</taxon>
        <taxon>Myrtaceae</taxon>
        <taxon>Myrtoideae</taxon>
        <taxon>Myrteae</taxon>
        <taxon>Australasian group</taxon>
        <taxon>Rhodamnia</taxon>
    </lineage>
</organism>
<protein>
    <submittedName>
        <fullName evidence="4">SAC3 family protein C isoform X1</fullName>
    </submittedName>
</protein>
<dbReference type="InterPro" id="IPR005062">
    <property type="entry name" value="SAC3/GANP/THP3_conserved"/>
</dbReference>
<evidence type="ECO:0000256" key="1">
    <source>
        <dbReference type="SAM" id="MobiDB-lite"/>
    </source>
</evidence>
<feature type="compositionally biased region" description="Basic and acidic residues" evidence="1">
    <location>
        <begin position="65"/>
        <end position="78"/>
    </location>
</feature>
<dbReference type="InterPro" id="IPR045107">
    <property type="entry name" value="SAC3/GANP/THP3"/>
</dbReference>
<dbReference type="PANTHER" id="PTHR12436:SF3">
    <property type="entry name" value="GERMINAL-CENTER ASSOCIATED NUCLEAR PROTEIN"/>
    <property type="match status" value="1"/>
</dbReference>
<accession>A0ABM3HDA2</accession>
<reference evidence="4" key="1">
    <citation type="submission" date="2025-08" db="UniProtKB">
        <authorList>
            <consortium name="RefSeq"/>
        </authorList>
    </citation>
    <scope>IDENTIFICATION</scope>
    <source>
        <tissue evidence="4">Leaf</tissue>
    </source>
</reference>
<dbReference type="PANTHER" id="PTHR12436">
    <property type="entry name" value="80 KDA MCM3-ASSOCIATED PROTEIN"/>
    <property type="match status" value="1"/>
</dbReference>
<dbReference type="Pfam" id="PF03399">
    <property type="entry name" value="SAC3_GANP"/>
    <property type="match status" value="1"/>
</dbReference>
<dbReference type="RefSeq" id="XP_048134563.1">
    <property type="nucleotide sequence ID" value="XM_048278606.1"/>
</dbReference>
<feature type="compositionally biased region" description="Low complexity" evidence="1">
    <location>
        <begin position="7"/>
        <end position="29"/>
    </location>
</feature>
<dbReference type="Proteomes" id="UP000827889">
    <property type="component" value="Chromosome 5"/>
</dbReference>
<name>A0ABM3HDA2_9MYRT</name>
<feature type="compositionally biased region" description="Basic and acidic residues" evidence="1">
    <location>
        <begin position="44"/>
        <end position="54"/>
    </location>
</feature>
<dbReference type="Gene3D" id="1.25.40.990">
    <property type="match status" value="1"/>
</dbReference>
<proteinExistence type="predicted"/>